<reference evidence="2 3" key="2">
    <citation type="journal article" date="2016" name="Genome Announc.">
        <title>Permanent Draft Genome Sequences for Two Variants of Frankia sp. Strain CpI1, the First Frankia Strain Isolated from Root Nodules of Comptonia peregrina.</title>
        <authorList>
            <person name="Oshone R."/>
            <person name="Hurst S.G.IV."/>
            <person name="Abebe-Akele F."/>
            <person name="Simpson S."/>
            <person name="Morris K."/>
            <person name="Thomas W.K."/>
            <person name="Tisa L.S."/>
        </authorList>
    </citation>
    <scope>NUCLEOTIDE SEQUENCE [LARGE SCALE GENOMIC DNA]</scope>
    <source>
        <strain evidence="3">CpI1-S</strain>
    </source>
</reference>
<name>A0A0D8BKQ9_9ACTN</name>
<feature type="compositionally biased region" description="Polar residues" evidence="1">
    <location>
        <begin position="54"/>
        <end position="64"/>
    </location>
</feature>
<proteinExistence type="predicted"/>
<dbReference type="AlphaFoldDB" id="A0A0D8BKQ9"/>
<dbReference type="OrthoDB" id="3217685at2"/>
<evidence type="ECO:0000256" key="1">
    <source>
        <dbReference type="SAM" id="MobiDB-lite"/>
    </source>
</evidence>
<dbReference type="RefSeq" id="WP_044883796.1">
    <property type="nucleotide sequence ID" value="NZ_JYFN01000005.1"/>
</dbReference>
<keyword evidence="3" id="KW-1185">Reference proteome</keyword>
<gene>
    <name evidence="2" type="ORF">FF36_01064</name>
</gene>
<comment type="caution">
    <text evidence="2">The sequence shown here is derived from an EMBL/GenBank/DDBJ whole genome shotgun (WGS) entry which is preliminary data.</text>
</comment>
<sequence>MPKNYGPGVALGPLRSGGLRSLVRLGRRDLWFRLDRNMLGAGDRGSVPGLGSPGQVSGGSVRTH</sequence>
<dbReference type="EMBL" id="JYFN01000005">
    <property type="protein sequence ID" value="KJE24690.1"/>
    <property type="molecule type" value="Genomic_DNA"/>
</dbReference>
<reference evidence="3" key="1">
    <citation type="submission" date="2015-02" db="EMBL/GenBank/DDBJ databases">
        <title>Draft Genome of Frankia sp. CpI1-S.</title>
        <authorList>
            <person name="Oshone R.T."/>
            <person name="Ngom M."/>
            <person name="Ghodhbane-Gtari F."/>
            <person name="Gtari M."/>
            <person name="Morris K."/>
            <person name="Thomas K."/>
            <person name="Sen A."/>
            <person name="Tisa L.S."/>
        </authorList>
    </citation>
    <scope>NUCLEOTIDE SEQUENCE [LARGE SCALE GENOMIC DNA]</scope>
    <source>
        <strain evidence="3">CpI1-S</strain>
    </source>
</reference>
<accession>A0A0D8BKQ9</accession>
<organism evidence="2 3">
    <name type="scientific">Frankia torreyi</name>
    <dbReference type="NCBI Taxonomy" id="1856"/>
    <lineage>
        <taxon>Bacteria</taxon>
        <taxon>Bacillati</taxon>
        <taxon>Actinomycetota</taxon>
        <taxon>Actinomycetes</taxon>
        <taxon>Frankiales</taxon>
        <taxon>Frankiaceae</taxon>
        <taxon>Frankia</taxon>
    </lineage>
</organism>
<evidence type="ECO:0000313" key="2">
    <source>
        <dbReference type="EMBL" id="KJE24690.1"/>
    </source>
</evidence>
<dbReference type="Proteomes" id="UP000032545">
    <property type="component" value="Unassembled WGS sequence"/>
</dbReference>
<feature type="region of interest" description="Disordered" evidence="1">
    <location>
        <begin position="40"/>
        <end position="64"/>
    </location>
</feature>
<evidence type="ECO:0000313" key="3">
    <source>
        <dbReference type="Proteomes" id="UP000032545"/>
    </source>
</evidence>
<dbReference type="PATRIC" id="fig|1502723.3.peg.4328"/>
<protein>
    <submittedName>
        <fullName evidence="2">Uncharacterized protein</fullName>
    </submittedName>
</protein>